<dbReference type="Pfam" id="PF13843">
    <property type="entry name" value="DDE_Tnp_1_7"/>
    <property type="match status" value="1"/>
</dbReference>
<sequence length="130" mass="15645">MGAVDRVDMFTSFVDCARKSTKWYKKLFFHLLDTAVLNAYTVHRKLSEERMPYKDFRLKLVKELIQELTPALNWRATLCQHPTAAHREVLSFFCASYRSPGKEHRRHCRVCLYTTRRKRERKLKLYVFLM</sequence>
<dbReference type="EMBL" id="JAINUF010000011">
    <property type="protein sequence ID" value="KAJ8346719.1"/>
    <property type="molecule type" value="Genomic_DNA"/>
</dbReference>
<reference evidence="2" key="1">
    <citation type="journal article" date="2023" name="Science">
        <title>Genome structures resolve the early diversification of teleost fishes.</title>
        <authorList>
            <person name="Parey E."/>
            <person name="Louis A."/>
            <person name="Montfort J."/>
            <person name="Bouchez O."/>
            <person name="Roques C."/>
            <person name="Iampietro C."/>
            <person name="Lluch J."/>
            <person name="Castinel A."/>
            <person name="Donnadieu C."/>
            <person name="Desvignes T."/>
            <person name="Floi Bucao C."/>
            <person name="Jouanno E."/>
            <person name="Wen M."/>
            <person name="Mejri S."/>
            <person name="Dirks R."/>
            <person name="Jansen H."/>
            <person name="Henkel C."/>
            <person name="Chen W.J."/>
            <person name="Zahm M."/>
            <person name="Cabau C."/>
            <person name="Klopp C."/>
            <person name="Thompson A.W."/>
            <person name="Robinson-Rechavi M."/>
            <person name="Braasch I."/>
            <person name="Lecointre G."/>
            <person name="Bobe J."/>
            <person name="Postlethwait J.H."/>
            <person name="Berthelot C."/>
            <person name="Roest Crollius H."/>
            <person name="Guiguen Y."/>
        </authorList>
    </citation>
    <scope>NUCLEOTIDE SEQUENCE</scope>
    <source>
        <strain evidence="2">WJC10195</strain>
    </source>
</reference>
<proteinExistence type="predicted"/>
<feature type="domain" description="PiggyBac transposable element-derived protein" evidence="1">
    <location>
        <begin position="1"/>
        <end position="40"/>
    </location>
</feature>
<dbReference type="InterPro" id="IPR029526">
    <property type="entry name" value="PGBD"/>
</dbReference>
<dbReference type="AlphaFoldDB" id="A0A9Q1IN14"/>
<organism evidence="2 3">
    <name type="scientific">Synaphobranchus kaupii</name>
    <name type="common">Kaup's arrowtooth eel</name>
    <dbReference type="NCBI Taxonomy" id="118154"/>
    <lineage>
        <taxon>Eukaryota</taxon>
        <taxon>Metazoa</taxon>
        <taxon>Chordata</taxon>
        <taxon>Craniata</taxon>
        <taxon>Vertebrata</taxon>
        <taxon>Euteleostomi</taxon>
        <taxon>Actinopterygii</taxon>
        <taxon>Neopterygii</taxon>
        <taxon>Teleostei</taxon>
        <taxon>Anguilliformes</taxon>
        <taxon>Synaphobranchidae</taxon>
        <taxon>Synaphobranchus</taxon>
    </lineage>
</organism>
<dbReference type="PANTHER" id="PTHR46599:SF3">
    <property type="entry name" value="PIGGYBAC TRANSPOSABLE ELEMENT-DERIVED PROTEIN 4"/>
    <property type="match status" value="1"/>
</dbReference>
<keyword evidence="3" id="KW-1185">Reference proteome</keyword>
<evidence type="ECO:0000313" key="2">
    <source>
        <dbReference type="EMBL" id="KAJ8346719.1"/>
    </source>
</evidence>
<evidence type="ECO:0000259" key="1">
    <source>
        <dbReference type="Pfam" id="PF13843"/>
    </source>
</evidence>
<name>A0A9Q1IN14_SYNKA</name>
<protein>
    <recommendedName>
        <fullName evidence="1">PiggyBac transposable element-derived protein domain-containing protein</fullName>
    </recommendedName>
</protein>
<accession>A0A9Q1IN14</accession>
<evidence type="ECO:0000313" key="3">
    <source>
        <dbReference type="Proteomes" id="UP001152622"/>
    </source>
</evidence>
<gene>
    <name evidence="2" type="ORF">SKAU_G00281200</name>
</gene>
<comment type="caution">
    <text evidence="2">The sequence shown here is derived from an EMBL/GenBank/DDBJ whole genome shotgun (WGS) entry which is preliminary data.</text>
</comment>
<dbReference type="PANTHER" id="PTHR46599">
    <property type="entry name" value="PIGGYBAC TRANSPOSABLE ELEMENT-DERIVED PROTEIN 4"/>
    <property type="match status" value="1"/>
</dbReference>
<dbReference type="Proteomes" id="UP001152622">
    <property type="component" value="Chromosome 11"/>
</dbReference>
<dbReference type="OrthoDB" id="9986773at2759"/>